<dbReference type="InterPro" id="IPR003594">
    <property type="entry name" value="HATPase_dom"/>
</dbReference>
<dbReference type="Pfam" id="PF01590">
    <property type="entry name" value="GAF"/>
    <property type="match status" value="1"/>
</dbReference>
<dbReference type="Gene3D" id="3.30.450.20">
    <property type="entry name" value="PAS domain"/>
    <property type="match status" value="1"/>
</dbReference>
<protein>
    <submittedName>
        <fullName evidence="7">PAS domain S-box protein</fullName>
    </submittedName>
</protein>
<dbReference type="Gene3D" id="3.30.565.10">
    <property type="entry name" value="Histidine kinase-like ATPase, C-terminal domain"/>
    <property type="match status" value="3"/>
</dbReference>
<dbReference type="InterPro" id="IPR011006">
    <property type="entry name" value="CheY-like_superfamily"/>
</dbReference>
<feature type="domain" description="Response regulatory" evidence="6">
    <location>
        <begin position="691"/>
        <end position="805"/>
    </location>
</feature>
<comment type="caution">
    <text evidence="7">The sequence shown here is derived from an EMBL/GenBank/DDBJ whole genome shotgun (WGS) entry which is preliminary data.</text>
</comment>
<dbReference type="InterPro" id="IPR004358">
    <property type="entry name" value="Sig_transdc_His_kin-like_C"/>
</dbReference>
<keyword evidence="1 4" id="KW-0597">Phosphoprotein</keyword>
<reference evidence="7 8" key="1">
    <citation type="journal article" date="2019" name="Environ. Microbiol.">
        <title>At the nexus of three kingdoms: the genome of the mycorrhizal fungus Gigaspora margarita provides insights into plant, endobacterial and fungal interactions.</title>
        <authorList>
            <person name="Venice F."/>
            <person name="Ghignone S."/>
            <person name="Salvioli di Fossalunga A."/>
            <person name="Amselem J."/>
            <person name="Novero M."/>
            <person name="Xianan X."/>
            <person name="Sedzielewska Toro K."/>
            <person name="Morin E."/>
            <person name="Lipzen A."/>
            <person name="Grigoriev I.V."/>
            <person name="Henrissat B."/>
            <person name="Martin F.M."/>
            <person name="Bonfante P."/>
        </authorList>
    </citation>
    <scope>NUCLEOTIDE SEQUENCE [LARGE SCALE GENOMIC DNA]</scope>
    <source>
        <strain evidence="7 8">BEG34</strain>
    </source>
</reference>
<dbReference type="CDD" id="cd00082">
    <property type="entry name" value="HisKA"/>
    <property type="match status" value="2"/>
</dbReference>
<dbReference type="Pfam" id="PF00072">
    <property type="entry name" value="Response_reg"/>
    <property type="match status" value="1"/>
</dbReference>
<evidence type="ECO:0000256" key="4">
    <source>
        <dbReference type="PROSITE-ProRule" id="PRU00169"/>
    </source>
</evidence>
<evidence type="ECO:0000256" key="1">
    <source>
        <dbReference type="ARBA" id="ARBA00022553"/>
    </source>
</evidence>
<dbReference type="PRINTS" id="PR00344">
    <property type="entry name" value="BCTRLSENSOR"/>
</dbReference>
<dbReference type="Gene3D" id="3.30.450.40">
    <property type="match status" value="1"/>
</dbReference>
<evidence type="ECO:0000259" key="6">
    <source>
        <dbReference type="PROSITE" id="PS50110"/>
    </source>
</evidence>
<feature type="modified residue" description="4-aspartylphosphate" evidence="4">
    <location>
        <position position="741"/>
    </location>
</feature>
<name>A0A8H4AX71_GIGMA</name>
<dbReference type="CDD" id="cd17574">
    <property type="entry name" value="REC_OmpR"/>
    <property type="match status" value="1"/>
</dbReference>
<dbReference type="Gene3D" id="3.40.50.2300">
    <property type="match status" value="1"/>
</dbReference>
<sequence>MSTNNNNDEMNVVDFIKSYDWSSTPLGPMDLWDPLFRSAVDFCCQLKFPSRVVYGSDLIVIYNQEHVLFEMKKNQEVKHPFAMGKPIIESYPEYYELLKTSYEQVKSTGKGFFQYDGCVPLLHNDDYIEESYFNFAMSPIFKTDGSFCAMLCIAFETTDRVLNIRRKKSLNDMGIKLNECFKDVESLEDTCNIMVTALRGNDKDFPFALIYLVDNNKLSSGFQPHTARLVATTFNKEMCIENISNKLLETFETIDLSKNPDENYDEYVNIRWPTSTATHQFLKCSSWPIHLVVKEEDKSIKVCLKDGKHAILFPIKTLYDNDRPLSAILICGINPRIPLEDGYMKLFELVVNRFSLALTRSISRRDEKKHLELLADLNRQKIKIFQNLSHELLNPLALTLSPLEEAISSCTRESIIHSHLQTVQRNTRRLLKLVSILLQYSNIEGRRYEAQFLETDIAKFTQELAANFNSIAKILGLDYIIDIPNPEEFKKALGSNVYIDHEMFEAIFFNLCSNAFKNTWSGQIRVRLYIEHSNEIILEVSDTGVGISEINLSNLFQRFYRVNSQQSRSHEGTGIGLALVKELITHHGGDITVTSKIGQGTTFKCRFLSGYNHLPKEHVYHDKKGNDSYQEQQLYTKKQLYLEENLQWLQYNSPIIDKENQLDTKLDSKSIDNNKILTDNSPMPSETIRHKILLVEDNADMRNYLNELLKKEFDVCCAYDGRDAMNILSKLSKLPDLILSDVMMPNINGYELVKMIRSNIKTRLIPFILLTAKAYETSGLDYGADDYIIKPFKTRELMARIRTNINLSQLRNQLITQQCKEEEINQLLISISNNLLFGLDLEETFSKVVKDIHKILQCDRVFVISCEPSNHYNSYNSENKIQSLRGHTIIALSEDSSIKNEYENFEIFEHSKFKTCQEEYDDPKGFKVKVFSNTYCIDFGKQTSMLFVRIKVDTNNWGWIKAHRPPNSTWHDLEINLFQQVADQIDVAISYAQLSKEKLLEESRIKSIKAADDKKSLILANVSHELRTPLGTIIGILSSFENENLSNRQKNMIKIMENASDTVLSIVNNMLNAVNLEEHKNILMNKSFDLLNLFENTIERFDEKAGNKQIELILSYELDTFPRYVKGDPESLKQILINLLSNAISHEFMKNIWKDGILNINASKIEQQDGTGFGLMTCKQLVEINEGKIGVESQLGKGSKFWFTWNVEIIPIPTNQTSSIESMNHNLNRIVFIHPLESVRNAIAHFFKNSIKVELFDTYDQKIETARHRKALHNQPSYTIIFINLDENNADEIPKVALELKEIYGDDLLIILMAFSNANERTLVKKLIKEIGGQITSIFKPITPKKLITHCLQNNLKRNIGSDIARKYGNFRTEVSVDNNVIKGTPRHRLTTISNNDKIILKVDNTPINLKNLKLKSENIDYSTLEITGQETFDHLLSEFKSLKISDLSTLKDKLE</sequence>
<dbReference type="PROSITE" id="PS50109">
    <property type="entry name" value="HIS_KIN"/>
    <property type="match status" value="2"/>
</dbReference>
<dbReference type="SUPFAM" id="SSF55874">
    <property type="entry name" value="ATPase domain of HSP90 chaperone/DNA topoisomerase II/histidine kinase"/>
    <property type="match status" value="2"/>
</dbReference>
<dbReference type="SMART" id="SM00448">
    <property type="entry name" value="REC"/>
    <property type="match status" value="1"/>
</dbReference>
<evidence type="ECO:0000256" key="3">
    <source>
        <dbReference type="ARBA" id="ARBA00022777"/>
    </source>
</evidence>
<gene>
    <name evidence="7" type="ORF">F8M41_005752</name>
</gene>
<dbReference type="Pfam" id="PF00512">
    <property type="entry name" value="HisKA"/>
    <property type="match status" value="2"/>
</dbReference>
<dbReference type="InterPro" id="IPR036097">
    <property type="entry name" value="HisK_dim/P_sf"/>
</dbReference>
<dbReference type="SMART" id="SM00065">
    <property type="entry name" value="GAF"/>
    <property type="match status" value="1"/>
</dbReference>
<evidence type="ECO:0000256" key="2">
    <source>
        <dbReference type="ARBA" id="ARBA00022679"/>
    </source>
</evidence>
<keyword evidence="8" id="KW-1185">Reference proteome</keyword>
<evidence type="ECO:0000313" key="7">
    <source>
        <dbReference type="EMBL" id="KAF0541188.1"/>
    </source>
</evidence>
<dbReference type="SUPFAM" id="SSF52172">
    <property type="entry name" value="CheY-like"/>
    <property type="match status" value="1"/>
</dbReference>
<keyword evidence="2" id="KW-0808">Transferase</keyword>
<evidence type="ECO:0000259" key="5">
    <source>
        <dbReference type="PROSITE" id="PS50109"/>
    </source>
</evidence>
<dbReference type="InterPro" id="IPR005467">
    <property type="entry name" value="His_kinase_dom"/>
</dbReference>
<dbReference type="SUPFAM" id="SSF47384">
    <property type="entry name" value="Homodimeric domain of signal transducing histidine kinase"/>
    <property type="match status" value="2"/>
</dbReference>
<dbReference type="SMART" id="SM00387">
    <property type="entry name" value="HATPase_c"/>
    <property type="match status" value="2"/>
</dbReference>
<feature type="domain" description="Histidine kinase" evidence="5">
    <location>
        <begin position="387"/>
        <end position="611"/>
    </location>
</feature>
<dbReference type="PANTHER" id="PTHR43547:SF2">
    <property type="entry name" value="HYBRID SIGNAL TRANSDUCTION HISTIDINE KINASE C"/>
    <property type="match status" value="1"/>
</dbReference>
<accession>A0A8H4AX71</accession>
<dbReference type="GO" id="GO:0000155">
    <property type="term" value="F:phosphorelay sensor kinase activity"/>
    <property type="evidence" value="ECO:0007669"/>
    <property type="project" value="InterPro"/>
</dbReference>
<dbReference type="PANTHER" id="PTHR43547">
    <property type="entry name" value="TWO-COMPONENT HISTIDINE KINASE"/>
    <property type="match status" value="1"/>
</dbReference>
<organism evidence="7 8">
    <name type="scientific">Gigaspora margarita</name>
    <dbReference type="NCBI Taxonomy" id="4874"/>
    <lineage>
        <taxon>Eukaryota</taxon>
        <taxon>Fungi</taxon>
        <taxon>Fungi incertae sedis</taxon>
        <taxon>Mucoromycota</taxon>
        <taxon>Glomeromycotina</taxon>
        <taxon>Glomeromycetes</taxon>
        <taxon>Diversisporales</taxon>
        <taxon>Gigasporaceae</taxon>
        <taxon>Gigaspora</taxon>
    </lineage>
</organism>
<dbReference type="EMBL" id="WTPW01000156">
    <property type="protein sequence ID" value="KAF0541188.1"/>
    <property type="molecule type" value="Genomic_DNA"/>
</dbReference>
<dbReference type="SUPFAM" id="SSF55781">
    <property type="entry name" value="GAF domain-like"/>
    <property type="match status" value="1"/>
</dbReference>
<proteinExistence type="predicted"/>
<dbReference type="SMART" id="SM00388">
    <property type="entry name" value="HisKA"/>
    <property type="match status" value="2"/>
</dbReference>
<dbReference type="Pfam" id="PF02518">
    <property type="entry name" value="HATPase_c"/>
    <property type="match status" value="1"/>
</dbReference>
<dbReference type="Gene3D" id="1.10.287.130">
    <property type="match status" value="2"/>
</dbReference>
<dbReference type="InterPro" id="IPR001789">
    <property type="entry name" value="Sig_transdc_resp-reg_receiver"/>
</dbReference>
<keyword evidence="3" id="KW-0418">Kinase</keyword>
<dbReference type="Proteomes" id="UP000439903">
    <property type="component" value="Unassembled WGS sequence"/>
</dbReference>
<evidence type="ECO:0000313" key="8">
    <source>
        <dbReference type="Proteomes" id="UP000439903"/>
    </source>
</evidence>
<dbReference type="InterPro" id="IPR003661">
    <property type="entry name" value="HisK_dim/P_dom"/>
</dbReference>
<dbReference type="InterPro" id="IPR003018">
    <property type="entry name" value="GAF"/>
</dbReference>
<feature type="domain" description="Histidine kinase" evidence="5">
    <location>
        <begin position="1021"/>
        <end position="1209"/>
    </location>
</feature>
<dbReference type="InterPro" id="IPR029016">
    <property type="entry name" value="GAF-like_dom_sf"/>
</dbReference>
<dbReference type="InterPro" id="IPR036890">
    <property type="entry name" value="HATPase_C_sf"/>
</dbReference>
<dbReference type="OrthoDB" id="60033at2759"/>
<dbReference type="PROSITE" id="PS50110">
    <property type="entry name" value="RESPONSE_REGULATORY"/>
    <property type="match status" value="1"/>
</dbReference>